<feature type="region of interest" description="Disordered" evidence="1">
    <location>
        <begin position="26"/>
        <end position="56"/>
    </location>
</feature>
<feature type="chain" id="PRO_5039563589" evidence="2">
    <location>
        <begin position="20"/>
        <end position="281"/>
    </location>
</feature>
<feature type="signal peptide" evidence="2">
    <location>
        <begin position="1"/>
        <end position="19"/>
    </location>
</feature>
<gene>
    <name evidence="4" type="ORF">D2962_12495</name>
</gene>
<evidence type="ECO:0000313" key="4">
    <source>
        <dbReference type="EMBL" id="AYO31311.1"/>
    </source>
</evidence>
<keyword evidence="5" id="KW-1185">Reference proteome</keyword>
<dbReference type="EMBL" id="CP033169">
    <property type="protein sequence ID" value="AYO31311.1"/>
    <property type="molecule type" value="Genomic_DNA"/>
</dbReference>
<feature type="domain" description="FMN-binding" evidence="3">
    <location>
        <begin position="188"/>
        <end position="280"/>
    </location>
</feature>
<accession>A0A3G2R7A5</accession>
<dbReference type="Gene3D" id="3.90.1010.20">
    <property type="match status" value="2"/>
</dbReference>
<protein>
    <submittedName>
        <fullName evidence="4">FMN-binding protein</fullName>
    </submittedName>
</protein>
<evidence type="ECO:0000259" key="3">
    <source>
        <dbReference type="SMART" id="SM00900"/>
    </source>
</evidence>
<dbReference type="PROSITE" id="PS51257">
    <property type="entry name" value="PROKAR_LIPOPROTEIN"/>
    <property type="match status" value="1"/>
</dbReference>
<dbReference type="AlphaFoldDB" id="A0A3G2R7A5"/>
<feature type="domain" description="FMN-binding" evidence="3">
    <location>
        <begin position="73"/>
        <end position="164"/>
    </location>
</feature>
<evidence type="ECO:0000256" key="1">
    <source>
        <dbReference type="SAM" id="MobiDB-lite"/>
    </source>
</evidence>
<sequence>MKKLFVIALVALMVLALIAGCGQQKTEPAQQSGGEQQQQQQQQQEQTQPSNNQQATLKDGVYYSEDKDFDDHGWKAMMTVVVKDGKIANVFYDEINKDGLLKSFDPEYAKNMKAKSGATPVLAQTSLAASLLEKQNPDNIDAVTGATHSSDKFKEMVKQTLAGTPVEAKGAFKDGLYKAADKDFDDHGWKGMAAVIIKDGKIASAFYDQLNKEDGHYKSTDTEYAKNMEAKTKMTPNKAVEALTKSLLEKQDASQVDAVTGATGTTGNFKTLMGEALSFAK</sequence>
<feature type="compositionally biased region" description="Low complexity" evidence="1">
    <location>
        <begin position="28"/>
        <end position="55"/>
    </location>
</feature>
<dbReference type="InterPro" id="IPR007329">
    <property type="entry name" value="FMN-bd"/>
</dbReference>
<dbReference type="Pfam" id="PF04205">
    <property type="entry name" value="FMN_bind"/>
    <property type="match status" value="2"/>
</dbReference>
<dbReference type="SMART" id="SM00900">
    <property type="entry name" value="FMN_bind"/>
    <property type="match status" value="2"/>
</dbReference>
<name>A0A3G2R7A5_9FIRM</name>
<dbReference type="GO" id="GO:0016020">
    <property type="term" value="C:membrane"/>
    <property type="evidence" value="ECO:0007669"/>
    <property type="project" value="InterPro"/>
</dbReference>
<keyword evidence="2" id="KW-0732">Signal</keyword>
<evidence type="ECO:0000256" key="2">
    <source>
        <dbReference type="SAM" id="SignalP"/>
    </source>
</evidence>
<dbReference type="RefSeq" id="WP_122015154.1">
    <property type="nucleotide sequence ID" value="NZ_CP033169.1"/>
</dbReference>
<organism evidence="4 5">
    <name type="scientific">Biomaibacter acetigenes</name>
    <dbReference type="NCBI Taxonomy" id="2316383"/>
    <lineage>
        <taxon>Bacteria</taxon>
        <taxon>Bacillati</taxon>
        <taxon>Bacillota</taxon>
        <taxon>Clostridia</taxon>
        <taxon>Thermosediminibacterales</taxon>
        <taxon>Tepidanaerobacteraceae</taxon>
        <taxon>Biomaibacter</taxon>
    </lineage>
</organism>
<evidence type="ECO:0000313" key="5">
    <source>
        <dbReference type="Proteomes" id="UP000280960"/>
    </source>
</evidence>
<dbReference type="Proteomes" id="UP000280960">
    <property type="component" value="Chromosome"/>
</dbReference>
<dbReference type="GO" id="GO:0010181">
    <property type="term" value="F:FMN binding"/>
    <property type="evidence" value="ECO:0007669"/>
    <property type="project" value="InterPro"/>
</dbReference>
<proteinExistence type="predicted"/>
<reference evidence="4 5" key="1">
    <citation type="submission" date="2018-10" db="EMBL/GenBank/DDBJ databases">
        <authorList>
            <person name="Zhang X."/>
        </authorList>
    </citation>
    <scope>NUCLEOTIDE SEQUENCE [LARGE SCALE GENOMIC DNA]</scope>
    <source>
        <strain evidence="4 5">SK-G1</strain>
    </source>
</reference>
<dbReference type="KEGG" id="bacg:D2962_12495"/>